<feature type="binding site" evidence="5">
    <location>
        <begin position="16"/>
        <end position="18"/>
    </location>
    <ligand>
        <name>FMN</name>
        <dbReference type="ChEBI" id="CHEBI:58210"/>
    </ligand>
</feature>
<evidence type="ECO:0000256" key="2">
    <source>
        <dbReference type="ARBA" id="ARBA00022630"/>
    </source>
</evidence>
<keyword evidence="3 5" id="KW-0288">FMN</keyword>
<dbReference type="EC" id="2.5.1.129" evidence="5"/>
<comment type="caution">
    <text evidence="7">The sequence shown here is derived from an EMBL/GenBank/DDBJ whole genome shotgun (WGS) entry which is preliminary data.</text>
</comment>
<organism evidence="7 8">
    <name type="scientific">Paenibacillus yanchengensis</name>
    <dbReference type="NCBI Taxonomy" id="2035833"/>
    <lineage>
        <taxon>Bacteria</taxon>
        <taxon>Bacillati</taxon>
        <taxon>Bacillota</taxon>
        <taxon>Bacilli</taxon>
        <taxon>Bacillales</taxon>
        <taxon>Paenibacillaceae</taxon>
        <taxon>Paenibacillus</taxon>
    </lineage>
</organism>
<dbReference type="EMBL" id="JBHUHO010000029">
    <property type="protein sequence ID" value="MFD2115962.1"/>
    <property type="molecule type" value="Genomic_DNA"/>
</dbReference>
<keyword evidence="2 5" id="KW-0285">Flavoprotein</keyword>
<dbReference type="PANTHER" id="PTHR43374:SF1">
    <property type="entry name" value="FLAVIN PRENYLTRANSFERASE PAD1, MITOCHONDRIAL"/>
    <property type="match status" value="1"/>
</dbReference>
<evidence type="ECO:0000313" key="8">
    <source>
        <dbReference type="Proteomes" id="UP001597362"/>
    </source>
</evidence>
<evidence type="ECO:0000256" key="1">
    <source>
        <dbReference type="ARBA" id="ARBA00022602"/>
    </source>
</evidence>
<feature type="binding site" evidence="5">
    <location>
        <position position="140"/>
    </location>
    <ligand>
        <name>FMN</name>
        <dbReference type="ChEBI" id="CHEBI:58210"/>
    </ligand>
</feature>
<protein>
    <recommendedName>
        <fullName evidence="5">Flavin prenyltransferase UbiX</fullName>
        <ecNumber evidence="5">2.5.1.129</ecNumber>
    </recommendedName>
</protein>
<feature type="binding site" evidence="5">
    <location>
        <position position="170"/>
    </location>
    <ligand>
        <name>dimethylallyl phosphate</name>
        <dbReference type="ChEBI" id="CHEBI:88052"/>
    </ligand>
</feature>
<feature type="binding site" evidence="5">
    <location>
        <begin position="105"/>
        <end position="108"/>
    </location>
    <ligand>
        <name>FMN</name>
        <dbReference type="ChEBI" id="CHEBI:58210"/>
    </ligand>
</feature>
<keyword evidence="4 5" id="KW-0808">Transferase</keyword>
<comment type="similarity">
    <text evidence="5">Belongs to the UbiX/PAD1 family.</text>
</comment>
<dbReference type="HAMAP" id="MF_01984">
    <property type="entry name" value="ubiX_pad"/>
    <property type="match status" value="1"/>
</dbReference>
<keyword evidence="8" id="KW-1185">Reference proteome</keyword>
<comment type="catalytic activity">
    <reaction evidence="5">
        <text>dimethylallyl phosphate + FMNH2 = prenylated FMNH2 + phosphate</text>
        <dbReference type="Rhea" id="RHEA:37743"/>
        <dbReference type="ChEBI" id="CHEBI:43474"/>
        <dbReference type="ChEBI" id="CHEBI:57618"/>
        <dbReference type="ChEBI" id="CHEBI:87467"/>
        <dbReference type="ChEBI" id="CHEBI:88052"/>
        <dbReference type="EC" id="2.5.1.129"/>
    </reaction>
</comment>
<reference evidence="8" key="1">
    <citation type="journal article" date="2019" name="Int. J. Syst. Evol. Microbiol.">
        <title>The Global Catalogue of Microorganisms (GCM) 10K type strain sequencing project: providing services to taxonomists for standard genome sequencing and annotation.</title>
        <authorList>
            <consortium name="The Broad Institute Genomics Platform"/>
            <consortium name="The Broad Institute Genome Sequencing Center for Infectious Disease"/>
            <person name="Wu L."/>
            <person name="Ma J."/>
        </authorList>
    </citation>
    <scope>NUCLEOTIDE SEQUENCE [LARGE SCALE GENOMIC DNA]</scope>
    <source>
        <strain evidence="8">GH52</strain>
    </source>
</reference>
<keyword evidence="1 5" id="KW-0637">Prenyltransferase</keyword>
<evidence type="ECO:0000259" key="6">
    <source>
        <dbReference type="Pfam" id="PF02441"/>
    </source>
</evidence>
<dbReference type="Proteomes" id="UP001597362">
    <property type="component" value="Unassembled WGS sequence"/>
</dbReference>
<evidence type="ECO:0000313" key="7">
    <source>
        <dbReference type="EMBL" id="MFD2115962.1"/>
    </source>
</evidence>
<dbReference type="RefSeq" id="WP_377771659.1">
    <property type="nucleotide sequence ID" value="NZ_JBHUHO010000029.1"/>
</dbReference>
<accession>A0ABW4YK18</accession>
<dbReference type="Pfam" id="PF02441">
    <property type="entry name" value="Flavoprotein"/>
    <property type="match status" value="1"/>
</dbReference>
<feature type="binding site" evidence="5">
    <location>
        <position position="186"/>
    </location>
    <ligand>
        <name>dimethylallyl phosphate</name>
        <dbReference type="ChEBI" id="CHEBI:88052"/>
    </ligand>
</feature>
<proteinExistence type="inferred from homology"/>
<evidence type="ECO:0000256" key="5">
    <source>
        <dbReference type="HAMAP-Rule" id="MF_01984"/>
    </source>
</evidence>
<dbReference type="NCBIfam" id="NF004685">
    <property type="entry name" value="PRK06029.1"/>
    <property type="match status" value="1"/>
</dbReference>
<evidence type="ECO:0000256" key="3">
    <source>
        <dbReference type="ARBA" id="ARBA00022643"/>
    </source>
</evidence>
<comment type="caution">
    <text evidence="5">Lacks conserved residue(s) required for the propagation of feature annotation.</text>
</comment>
<sequence>MVIDKKVNRWIVGITGASGAIYGVRLIEHLLQMQYQVHLVVTDAGWRVIKEELGIDALRRAVTLTELFGSALEDGQLIYYPNGDIGAAIASGSFQNAGMIIMPCSMGTLASIAHGISNNLMARAADVALKEKRSLIIVPRETPIHAIHLDNMANLARLGVHIVPAMPAFYFGPQSMDDMISFMVGKVLDAAGIEHTLYRRWKEEEQ</sequence>
<dbReference type="InterPro" id="IPR036551">
    <property type="entry name" value="Flavin_trans-like"/>
</dbReference>
<dbReference type="PANTHER" id="PTHR43374">
    <property type="entry name" value="FLAVIN PRENYLTRANSFERASE"/>
    <property type="match status" value="1"/>
</dbReference>
<name>A0ABW4YK18_9BACL</name>
<dbReference type="Gene3D" id="3.40.50.1950">
    <property type="entry name" value="Flavin prenyltransferase-like"/>
    <property type="match status" value="1"/>
</dbReference>
<dbReference type="NCBIfam" id="TIGR00421">
    <property type="entry name" value="ubiX_pad"/>
    <property type="match status" value="1"/>
</dbReference>
<evidence type="ECO:0000256" key="4">
    <source>
        <dbReference type="ARBA" id="ARBA00022679"/>
    </source>
</evidence>
<dbReference type="SUPFAM" id="SSF52507">
    <property type="entry name" value="Homo-oligomeric flavin-containing Cys decarboxylases, HFCD"/>
    <property type="match status" value="1"/>
</dbReference>
<gene>
    <name evidence="5" type="primary">ubiX</name>
    <name evidence="7" type="ORF">ACFSJH_09525</name>
</gene>
<feature type="binding site" evidence="5">
    <location>
        <position position="42"/>
    </location>
    <ligand>
        <name>FMN</name>
        <dbReference type="ChEBI" id="CHEBI:58210"/>
    </ligand>
</feature>
<dbReference type="InterPro" id="IPR004507">
    <property type="entry name" value="UbiX-like"/>
</dbReference>
<comment type="function">
    <text evidence="5">Flavin prenyltransferase that catalyzes the synthesis of the prenylated FMN cofactor (prenyl-FMN) for 4-hydroxy-3-polyprenylbenzoic acid decarboxylase UbiD. The prenyltransferase is metal-independent and links a dimethylallyl moiety from dimethylallyl monophosphate (DMAP) to the flavin N5 and C6 atoms of FMN.</text>
</comment>
<dbReference type="InterPro" id="IPR003382">
    <property type="entry name" value="Flavoprotein"/>
</dbReference>
<feature type="domain" description="Flavoprotein" evidence="6">
    <location>
        <begin position="9"/>
        <end position="190"/>
    </location>
</feature>